<proteinExistence type="predicted"/>
<sequence>MTPTQTATTQQLLFDGPWSVSSTVLIGLAIAALFAWSLYRERRVLGASTTLTFASLRLIALAGILWMLLAPATVVVQTASTRRTVAFVADASASMETVDPIGTADDSRWNIRSDMGMASEAPGSTTPALASPSVAADGAFTALGVGLNRLSDSIRSIQEHHSQDAIYESLETTLRSIQHAQSGLETVVDQLSSIPSTSQNPAAGSSSLDKPVEAIASDALRILRGPEFEEFAEITTLLSKGKSPSDHGWQSGLRDLQHKMISAREAIGHLAARLAILPSENPMDQNGRSPITADQTESGAFAKLSRSQRVDRVLHSLRETTLADLNEVDVQWGRFDSSYRSVHSDSRSLSTTGVANVPAEPAPGSMATDLTSVLTHLRKLQQQQPIAAAFIYSDVAHNGTSKEAIDRFAADPNESSDEEKAPDASDSTRSQSQSGDTASLMQLATTLTDTPIFIVPIGNPNRLRDIHLVSVESPSVAMRNDDIVIEAHLEAYQCDGERCTVQLLRDGAVVDFREVAIEGDFASRSVRFDQTVSYIGKQTFEVAIAPIEFETSEENNADIVDINVTRSDIKVLLADEMPRWEFRYLAQLFRRDSKIDCDEMLFRPRMIATGKREPSQSFPTTVDQWDQYDVVILGDIAPEHLPVAAQESLLQFLSQRGGTLITIAGQRAMPSAFMDQPLSEVIPVTRIDNTAEPQSGSSDRPQEFAFRATELGRSHVALMIGETQQATRLAWDFVNRFSPVYEVSPYRRPKPSAHNLISVVQRSSADTIDDVAQSSEATEDTFLCWQPVGRGRMVYLSGPDTYRLRFLRGDQLHYRFWGQLLRWAIASDLAGGSRTVRLRTSKSKYQPNEPVRVEVQLSNTVGEPVVGAQEVDLTLTSGSSKRTVRMIPDDALPGTYVAETSFNQPGSYIAEPTGPVVSELRQSDEVENDRAPAVSFTVQAEVPTELIDTRCNRALAQQIAELTGGQVLAPSAVAEVLSLLNLQPEVVESTQRTPLWAQWKYLWLVFGCLQVEWIVRKWRGLS</sequence>
<name>A0A517NC55_9BACT</name>
<feature type="region of interest" description="Disordered" evidence="1">
    <location>
        <begin position="191"/>
        <end position="210"/>
    </location>
</feature>
<feature type="region of interest" description="Disordered" evidence="1">
    <location>
        <begin position="343"/>
        <end position="363"/>
    </location>
</feature>
<dbReference type="RefSeq" id="WP_145170301.1">
    <property type="nucleotide sequence ID" value="NZ_CP036525.1"/>
</dbReference>
<evidence type="ECO:0000256" key="1">
    <source>
        <dbReference type="SAM" id="MobiDB-lite"/>
    </source>
</evidence>
<feature type="compositionally biased region" description="Polar residues" evidence="1">
    <location>
        <begin position="191"/>
        <end position="208"/>
    </location>
</feature>
<evidence type="ECO:0000313" key="4">
    <source>
        <dbReference type="Proteomes" id="UP000318538"/>
    </source>
</evidence>
<evidence type="ECO:0000256" key="2">
    <source>
        <dbReference type="SAM" id="Phobius"/>
    </source>
</evidence>
<keyword evidence="4" id="KW-1185">Reference proteome</keyword>
<keyword evidence="2" id="KW-0812">Transmembrane</keyword>
<dbReference type="AlphaFoldDB" id="A0A517NC55"/>
<dbReference type="Gene3D" id="3.40.50.880">
    <property type="match status" value="1"/>
</dbReference>
<dbReference type="OrthoDB" id="252901at2"/>
<protein>
    <recommendedName>
        <fullName evidence="5">Membrane protein containing DUF1355</fullName>
    </recommendedName>
</protein>
<evidence type="ECO:0008006" key="5">
    <source>
        <dbReference type="Google" id="ProtNLM"/>
    </source>
</evidence>
<keyword evidence="2" id="KW-1133">Transmembrane helix</keyword>
<keyword evidence="2" id="KW-0472">Membrane</keyword>
<dbReference type="PANTHER" id="PTHR37947">
    <property type="entry name" value="BLL2462 PROTEIN"/>
    <property type="match status" value="1"/>
</dbReference>
<dbReference type="KEGG" id="rlc:K227x_29910"/>
<feature type="transmembrane region" description="Helical" evidence="2">
    <location>
        <begin position="51"/>
        <end position="69"/>
    </location>
</feature>
<dbReference type="PANTHER" id="PTHR37947:SF1">
    <property type="entry name" value="BLL2462 PROTEIN"/>
    <property type="match status" value="1"/>
</dbReference>
<dbReference type="InterPro" id="IPR029062">
    <property type="entry name" value="Class_I_gatase-like"/>
</dbReference>
<dbReference type="Proteomes" id="UP000318538">
    <property type="component" value="Chromosome"/>
</dbReference>
<organism evidence="3 4">
    <name type="scientific">Rubripirellula lacrimiformis</name>
    <dbReference type="NCBI Taxonomy" id="1930273"/>
    <lineage>
        <taxon>Bacteria</taxon>
        <taxon>Pseudomonadati</taxon>
        <taxon>Planctomycetota</taxon>
        <taxon>Planctomycetia</taxon>
        <taxon>Pirellulales</taxon>
        <taxon>Pirellulaceae</taxon>
        <taxon>Rubripirellula</taxon>
    </lineage>
</organism>
<dbReference type="EMBL" id="CP036525">
    <property type="protein sequence ID" value="QDT04598.1"/>
    <property type="molecule type" value="Genomic_DNA"/>
</dbReference>
<accession>A0A517NC55</accession>
<dbReference type="SUPFAM" id="SSF52317">
    <property type="entry name" value="Class I glutamine amidotransferase-like"/>
    <property type="match status" value="1"/>
</dbReference>
<reference evidence="3 4" key="1">
    <citation type="submission" date="2019-02" db="EMBL/GenBank/DDBJ databases">
        <title>Deep-cultivation of Planctomycetes and their phenomic and genomic characterization uncovers novel biology.</title>
        <authorList>
            <person name="Wiegand S."/>
            <person name="Jogler M."/>
            <person name="Boedeker C."/>
            <person name="Pinto D."/>
            <person name="Vollmers J."/>
            <person name="Rivas-Marin E."/>
            <person name="Kohn T."/>
            <person name="Peeters S.H."/>
            <person name="Heuer A."/>
            <person name="Rast P."/>
            <person name="Oberbeckmann S."/>
            <person name="Bunk B."/>
            <person name="Jeske O."/>
            <person name="Meyerdierks A."/>
            <person name="Storesund J.E."/>
            <person name="Kallscheuer N."/>
            <person name="Luecker S."/>
            <person name="Lage O.M."/>
            <person name="Pohl T."/>
            <person name="Merkel B.J."/>
            <person name="Hornburger P."/>
            <person name="Mueller R.-W."/>
            <person name="Bruemmer F."/>
            <person name="Labrenz M."/>
            <person name="Spormann A.M."/>
            <person name="Op den Camp H."/>
            <person name="Overmann J."/>
            <person name="Amann R."/>
            <person name="Jetten M.S.M."/>
            <person name="Mascher T."/>
            <person name="Medema M.H."/>
            <person name="Devos D.P."/>
            <person name="Kaster A.-K."/>
            <person name="Ovreas L."/>
            <person name="Rohde M."/>
            <person name="Galperin M.Y."/>
            <person name="Jogler C."/>
        </authorList>
    </citation>
    <scope>NUCLEOTIDE SEQUENCE [LARGE SCALE GENOMIC DNA]</scope>
    <source>
        <strain evidence="3 4">K22_7</strain>
    </source>
</reference>
<feature type="compositionally biased region" description="Polar residues" evidence="1">
    <location>
        <begin position="425"/>
        <end position="437"/>
    </location>
</feature>
<feature type="region of interest" description="Disordered" evidence="1">
    <location>
        <begin position="410"/>
        <end position="437"/>
    </location>
</feature>
<feature type="transmembrane region" description="Helical" evidence="2">
    <location>
        <begin position="20"/>
        <end position="39"/>
    </location>
</feature>
<evidence type="ECO:0000313" key="3">
    <source>
        <dbReference type="EMBL" id="QDT04598.1"/>
    </source>
</evidence>
<gene>
    <name evidence="3" type="ORF">K227x_29910</name>
</gene>